<name>A0A285TXT7_9PROT</name>
<dbReference type="Gene3D" id="3.40.30.10">
    <property type="entry name" value="Glutaredoxin"/>
    <property type="match status" value="1"/>
</dbReference>
<dbReference type="GO" id="GO:0042597">
    <property type="term" value="C:periplasmic space"/>
    <property type="evidence" value="ECO:0007669"/>
    <property type="project" value="InterPro"/>
</dbReference>
<keyword evidence="1" id="KW-0732">Signal</keyword>
<dbReference type="RefSeq" id="WP_097052842.1">
    <property type="nucleotide sequence ID" value="NZ_OBMM01000005.1"/>
</dbReference>
<dbReference type="InterPro" id="IPR009094">
    <property type="entry name" value="DiS-bond_isomerase_DsbC/G_N_sf"/>
</dbReference>
<protein>
    <submittedName>
        <fullName evidence="2">Thioredoxin-like domain-containing protein</fullName>
    </submittedName>
</protein>
<organism evidence="2 3">
    <name type="scientific">Thalassospira xiamenensis</name>
    <dbReference type="NCBI Taxonomy" id="220697"/>
    <lineage>
        <taxon>Bacteria</taxon>
        <taxon>Pseudomonadati</taxon>
        <taxon>Pseudomonadota</taxon>
        <taxon>Alphaproteobacteria</taxon>
        <taxon>Rhodospirillales</taxon>
        <taxon>Thalassospiraceae</taxon>
        <taxon>Thalassospira</taxon>
    </lineage>
</organism>
<dbReference type="EMBL" id="OBMM01000005">
    <property type="protein sequence ID" value="SOC27133.1"/>
    <property type="molecule type" value="Genomic_DNA"/>
</dbReference>
<dbReference type="PANTHER" id="PTHR35272:SF4">
    <property type="entry name" value="THIOL:DISULFIDE INTERCHANGE PROTEIN DSBG"/>
    <property type="match status" value="1"/>
</dbReference>
<dbReference type="PANTHER" id="PTHR35272">
    <property type="entry name" value="THIOL:DISULFIDE INTERCHANGE PROTEIN DSBC-RELATED"/>
    <property type="match status" value="1"/>
</dbReference>
<evidence type="ECO:0000313" key="3">
    <source>
        <dbReference type="Proteomes" id="UP000219068"/>
    </source>
</evidence>
<feature type="signal peptide" evidence="1">
    <location>
        <begin position="1"/>
        <end position="26"/>
    </location>
</feature>
<feature type="chain" id="PRO_5013148777" evidence="1">
    <location>
        <begin position="27"/>
        <end position="338"/>
    </location>
</feature>
<accession>A0A285TXT7</accession>
<dbReference type="SUPFAM" id="SSF52833">
    <property type="entry name" value="Thioredoxin-like"/>
    <property type="match status" value="1"/>
</dbReference>
<proteinExistence type="predicted"/>
<evidence type="ECO:0000256" key="1">
    <source>
        <dbReference type="SAM" id="SignalP"/>
    </source>
</evidence>
<sequence length="338" mass="36369">MQKITALVRSGVIALSLACASTAAIAQENPLSARSEVLPTALANLTDKGVRLTFLDERGGVRGYLGESRDGKMQVFYLMPDNDYVIVGTLLRADGLNITGLQIADMQDRFAQFRNEVEAKNADISTPQTDTPPSPRVANATPYDQKVSAVPVVVEPSPVAAVGSAEDKDWSKSDAYVSRLAKETFLTDVAKTAFFTVGDAEKQPLLYMVADPNCPFCHRAWAKLQPLISDNKLAVQVILIAGLKGSAPKTRSILAGKEPGRAWWLGQGSKDGVEVPAEPAAGTEDYKRADYYLKLNNDFATKVGLSGTPFFAYVGSDGKLYSAEGPDDLAGFLDRLMN</sequence>
<dbReference type="InterPro" id="IPR036249">
    <property type="entry name" value="Thioredoxin-like_sf"/>
</dbReference>
<dbReference type="Proteomes" id="UP000219068">
    <property type="component" value="Unassembled WGS sequence"/>
</dbReference>
<reference evidence="2 3" key="1">
    <citation type="submission" date="2017-08" db="EMBL/GenBank/DDBJ databases">
        <authorList>
            <person name="de Groot N.N."/>
        </authorList>
    </citation>
    <scope>NUCLEOTIDE SEQUENCE [LARGE SCALE GENOMIC DNA]</scope>
    <source>
        <strain evidence="2 3">USBA 78</strain>
    </source>
</reference>
<dbReference type="Gene3D" id="3.10.450.70">
    <property type="entry name" value="Disulphide bond isomerase, DsbC/G, N-terminal"/>
    <property type="match status" value="1"/>
</dbReference>
<dbReference type="AlphaFoldDB" id="A0A285TXT7"/>
<evidence type="ECO:0000313" key="2">
    <source>
        <dbReference type="EMBL" id="SOC27133.1"/>
    </source>
</evidence>
<gene>
    <name evidence="2" type="ORF">SAMN05428964_105287</name>
</gene>
<dbReference type="InterPro" id="IPR051470">
    <property type="entry name" value="Thiol:disulfide_interchange"/>
</dbReference>